<feature type="domain" description="Coenzyme F420:L-glutamate ligase-like" evidence="1">
    <location>
        <begin position="28"/>
        <end position="93"/>
    </location>
</feature>
<dbReference type="SUPFAM" id="SSF144010">
    <property type="entry name" value="CofE-like"/>
    <property type="match status" value="1"/>
</dbReference>
<protein>
    <recommendedName>
        <fullName evidence="1">Coenzyme F420:L-glutamate ligase-like domain-containing protein</fullName>
    </recommendedName>
</protein>
<sequence>MPQYSFKANAGKSLEAIVGGTTYLRLPIKTRLITEHDDLMEVLELYVRPHIQTGDFLFISEKVVAMTQGRILPYRTIKVGWLARLLSRRVQNKIHTKDFRGFGHGTAMAMQLLIEEAGYPRAIFAAAVAALTRPLGIHGAFYYLVGKLAKSVDCPMSFSLYPYLHYAKLAPLKPWKVAAEVRDRFGTDVAIVDANYRGSFTLGIAGYSITEKFTQEILKDNPAGQSKEMTPFFIIRKKT</sequence>
<gene>
    <name evidence="2" type="ORF">A2763_01850</name>
</gene>
<name>A0A1F6CL99_9BACT</name>
<dbReference type="Proteomes" id="UP000178370">
    <property type="component" value="Unassembled WGS sequence"/>
</dbReference>
<comment type="caution">
    <text evidence="2">The sequence shown here is derived from an EMBL/GenBank/DDBJ whole genome shotgun (WGS) entry which is preliminary data.</text>
</comment>
<evidence type="ECO:0000259" key="1">
    <source>
        <dbReference type="Pfam" id="PF01996"/>
    </source>
</evidence>
<dbReference type="Gene3D" id="3.30.1330.100">
    <property type="entry name" value="CofE-like"/>
    <property type="match status" value="1"/>
</dbReference>
<reference evidence="2 3" key="1">
    <citation type="journal article" date="2016" name="Nat. Commun.">
        <title>Thousands of microbial genomes shed light on interconnected biogeochemical processes in an aquifer system.</title>
        <authorList>
            <person name="Anantharaman K."/>
            <person name="Brown C.T."/>
            <person name="Hug L.A."/>
            <person name="Sharon I."/>
            <person name="Castelle C.J."/>
            <person name="Probst A.J."/>
            <person name="Thomas B.C."/>
            <person name="Singh A."/>
            <person name="Wilkins M.J."/>
            <person name="Karaoz U."/>
            <person name="Brodie E.L."/>
            <person name="Williams K.H."/>
            <person name="Hubbard S.S."/>
            <person name="Banfield J.F."/>
        </authorList>
    </citation>
    <scope>NUCLEOTIDE SEQUENCE [LARGE SCALE GENOMIC DNA]</scope>
</reference>
<organism evidence="2 3">
    <name type="scientific">Candidatus Kaiserbacteria bacterium RIFCSPHIGHO2_01_FULL_54_36</name>
    <dbReference type="NCBI Taxonomy" id="1798482"/>
    <lineage>
        <taxon>Bacteria</taxon>
        <taxon>Candidatus Kaiseribacteriota</taxon>
    </lineage>
</organism>
<dbReference type="STRING" id="1798482.A2763_01850"/>
<dbReference type="AlphaFoldDB" id="A0A1F6CL99"/>
<proteinExistence type="predicted"/>
<evidence type="ECO:0000313" key="3">
    <source>
        <dbReference type="Proteomes" id="UP000178370"/>
    </source>
</evidence>
<dbReference type="Pfam" id="PF01996">
    <property type="entry name" value="F420_ligase"/>
    <property type="match status" value="1"/>
</dbReference>
<accession>A0A1F6CL99</accession>
<dbReference type="InterPro" id="IPR002847">
    <property type="entry name" value="F420-0_gamma-glut_ligase-dom"/>
</dbReference>
<dbReference type="EMBL" id="MFKV01000024">
    <property type="protein sequence ID" value="OGG49915.1"/>
    <property type="molecule type" value="Genomic_DNA"/>
</dbReference>
<evidence type="ECO:0000313" key="2">
    <source>
        <dbReference type="EMBL" id="OGG49915.1"/>
    </source>
</evidence>